<proteinExistence type="predicted"/>
<dbReference type="Gene3D" id="2.150.10.10">
    <property type="entry name" value="Serralysin-like metalloprotease, C-terminal"/>
    <property type="match status" value="1"/>
</dbReference>
<dbReference type="OrthoDB" id="7347667at2"/>
<evidence type="ECO:0000313" key="4">
    <source>
        <dbReference type="Proteomes" id="UP000216998"/>
    </source>
</evidence>
<accession>A0A255YVG8</accession>
<keyword evidence="2" id="KW-0964">Secreted</keyword>
<evidence type="ECO:0008006" key="5">
    <source>
        <dbReference type="Google" id="ProtNLM"/>
    </source>
</evidence>
<protein>
    <recommendedName>
        <fullName evidence="5">Peptidase M10 serralysin C-terminal domain-containing protein</fullName>
    </recommendedName>
</protein>
<dbReference type="GO" id="GO:0005509">
    <property type="term" value="F:calcium ion binding"/>
    <property type="evidence" value="ECO:0007669"/>
    <property type="project" value="InterPro"/>
</dbReference>
<dbReference type="Proteomes" id="UP000216998">
    <property type="component" value="Unassembled WGS sequence"/>
</dbReference>
<sequence length="219" mass="22650">MARIEAFSEAVGQGFAQALLEVTVKSLGDLFVGLGKAAVDGVRNLNLQPQMGTLFADRLNGTDGNDVISAGWGNDTVRGGAGTDLIDGGKGDDVLDGGAGSDILTGGSGRDRFTFALSDLRAGDRDVLIDIGKGERVDFDVAGETALRINGTALSALTADTALPTFLLAGTTNIAQINGHIVIDLNNDGRYDAAQDHTIIIPDGLSVRYDAGADWFVIA</sequence>
<evidence type="ECO:0000313" key="3">
    <source>
        <dbReference type="EMBL" id="OYQ32420.1"/>
    </source>
</evidence>
<organism evidence="3 4">
    <name type="scientific">Niveispirillum lacus</name>
    <dbReference type="NCBI Taxonomy" id="1981099"/>
    <lineage>
        <taxon>Bacteria</taxon>
        <taxon>Pseudomonadati</taxon>
        <taxon>Pseudomonadota</taxon>
        <taxon>Alphaproteobacteria</taxon>
        <taxon>Rhodospirillales</taxon>
        <taxon>Azospirillaceae</taxon>
        <taxon>Niveispirillum</taxon>
    </lineage>
</organism>
<dbReference type="EMBL" id="NOXU01000031">
    <property type="protein sequence ID" value="OYQ32420.1"/>
    <property type="molecule type" value="Genomic_DNA"/>
</dbReference>
<dbReference type="SUPFAM" id="SSF51120">
    <property type="entry name" value="beta-Roll"/>
    <property type="match status" value="1"/>
</dbReference>
<comment type="subcellular location">
    <subcellularLocation>
        <location evidence="1">Secreted</location>
    </subcellularLocation>
</comment>
<dbReference type="RefSeq" id="WP_094457457.1">
    <property type="nucleotide sequence ID" value="NZ_NOXU01000031.1"/>
</dbReference>
<dbReference type="GO" id="GO:0005576">
    <property type="term" value="C:extracellular region"/>
    <property type="evidence" value="ECO:0007669"/>
    <property type="project" value="UniProtKB-SubCell"/>
</dbReference>
<comment type="caution">
    <text evidence="3">The sequence shown here is derived from an EMBL/GenBank/DDBJ whole genome shotgun (WGS) entry which is preliminary data.</text>
</comment>
<dbReference type="InterPro" id="IPR001343">
    <property type="entry name" value="Hemolysn_Ca-bd"/>
</dbReference>
<name>A0A255YVG8_9PROT</name>
<reference evidence="3 4" key="1">
    <citation type="submission" date="2017-07" db="EMBL/GenBank/DDBJ databases">
        <title>Niveispirillum cyanobacteriorum sp. nov., isolated from cyanobacterial aggregates in a eutrophic lake.</title>
        <authorList>
            <person name="Cai H."/>
        </authorList>
    </citation>
    <scope>NUCLEOTIDE SEQUENCE [LARGE SCALE GENOMIC DNA]</scope>
    <source>
        <strain evidence="4">TH1-14</strain>
    </source>
</reference>
<dbReference type="InterPro" id="IPR018511">
    <property type="entry name" value="Hemolysin-typ_Ca-bd_CS"/>
</dbReference>
<gene>
    <name evidence="3" type="ORF">CHU95_16600</name>
</gene>
<dbReference type="InterPro" id="IPR050557">
    <property type="entry name" value="RTX_toxin/Mannuronan_C5-epim"/>
</dbReference>
<dbReference type="PANTHER" id="PTHR38340">
    <property type="entry name" value="S-LAYER PROTEIN"/>
    <property type="match status" value="1"/>
</dbReference>
<dbReference type="AlphaFoldDB" id="A0A255YVG8"/>
<dbReference type="InterPro" id="IPR011049">
    <property type="entry name" value="Serralysin-like_metalloprot_C"/>
</dbReference>
<dbReference type="Pfam" id="PF00353">
    <property type="entry name" value="HemolysinCabind"/>
    <property type="match status" value="1"/>
</dbReference>
<dbReference type="PRINTS" id="PR00313">
    <property type="entry name" value="CABNDNGRPT"/>
</dbReference>
<evidence type="ECO:0000256" key="2">
    <source>
        <dbReference type="ARBA" id="ARBA00022525"/>
    </source>
</evidence>
<keyword evidence="4" id="KW-1185">Reference proteome</keyword>
<dbReference type="PANTHER" id="PTHR38340:SF1">
    <property type="entry name" value="S-LAYER PROTEIN"/>
    <property type="match status" value="1"/>
</dbReference>
<dbReference type="PROSITE" id="PS00330">
    <property type="entry name" value="HEMOLYSIN_CALCIUM"/>
    <property type="match status" value="2"/>
</dbReference>
<evidence type="ECO:0000256" key="1">
    <source>
        <dbReference type="ARBA" id="ARBA00004613"/>
    </source>
</evidence>